<dbReference type="RefSeq" id="XP_062682968.1">
    <property type="nucleotide sequence ID" value="XM_062828771.1"/>
</dbReference>
<reference evidence="1" key="2">
    <citation type="submission" date="2023-06" db="EMBL/GenBank/DDBJ databases">
        <authorList>
            <consortium name="Lawrence Berkeley National Laboratory"/>
            <person name="Haridas S."/>
            <person name="Hensen N."/>
            <person name="Bonometti L."/>
            <person name="Westerberg I."/>
            <person name="Brannstrom I.O."/>
            <person name="Guillou S."/>
            <person name="Cros-Aarteil S."/>
            <person name="Calhoun S."/>
            <person name="Kuo A."/>
            <person name="Mondo S."/>
            <person name="Pangilinan J."/>
            <person name="Riley R."/>
            <person name="Labutti K."/>
            <person name="Andreopoulos B."/>
            <person name="Lipzen A."/>
            <person name="Chen C."/>
            <person name="Yanf M."/>
            <person name="Daum C."/>
            <person name="Ng V."/>
            <person name="Clum A."/>
            <person name="Steindorff A."/>
            <person name="Ohm R."/>
            <person name="Martin F."/>
            <person name="Silar P."/>
            <person name="Natvig D."/>
            <person name="Lalanne C."/>
            <person name="Gautier V."/>
            <person name="Ament-Velasquez S.L."/>
            <person name="Kruys A."/>
            <person name="Hutchinson M.I."/>
            <person name="Powell A.J."/>
            <person name="Barry K."/>
            <person name="Miller A.N."/>
            <person name="Grigoriev I.V."/>
            <person name="Debuchy R."/>
            <person name="Gladieux P."/>
            <person name="Thoren M.H."/>
            <person name="Johannesson H."/>
        </authorList>
    </citation>
    <scope>NUCLEOTIDE SEQUENCE</scope>
    <source>
        <strain evidence="1">CBS 560.94</strain>
    </source>
</reference>
<dbReference type="AlphaFoldDB" id="A0AAE0MSP9"/>
<comment type="caution">
    <text evidence="1">The sequence shown here is derived from an EMBL/GenBank/DDBJ whole genome shotgun (WGS) entry which is preliminary data.</text>
</comment>
<gene>
    <name evidence="1" type="ORF">B0H65DRAFT_522242</name>
</gene>
<sequence length="312" mass="34711">MDSNNDDSDDSNNNPARRILMTDMLTIRTSWIRTVHRAAQAYLHQMTSSSTDEGVPTVVSASNITEQDILYAYIWHLLTRTRVRGIGSSISNQDSDNSDFSDNDPTEVVKLFTTAHVCDVLLPAIATVPLHSFFLRPSITDETGIPHLRRYALLALAIRSVIEAAVREPSAHEGQDVARRMMAAKRDWIGSCEGGLCIISLDEAGRRGLEVLEGMASGHEAYGRGRSEVGSDLSTLNSSGEKEVEMGLGIQIVYNSSTPTRGEYHAVVLPMSEGGRRDGKWRVQLHLHPLYRQWLRRWMEENPGEAEIVPRV</sequence>
<dbReference type="Proteomes" id="UP001278500">
    <property type="component" value="Unassembled WGS sequence"/>
</dbReference>
<name>A0AAE0MSP9_9PEZI</name>
<evidence type="ECO:0000313" key="1">
    <source>
        <dbReference type="EMBL" id="KAK3347886.1"/>
    </source>
</evidence>
<reference evidence="1" key="1">
    <citation type="journal article" date="2023" name="Mol. Phylogenet. Evol.">
        <title>Genome-scale phylogeny and comparative genomics of the fungal order Sordariales.</title>
        <authorList>
            <person name="Hensen N."/>
            <person name="Bonometti L."/>
            <person name="Westerberg I."/>
            <person name="Brannstrom I.O."/>
            <person name="Guillou S."/>
            <person name="Cros-Aarteil S."/>
            <person name="Calhoun S."/>
            <person name="Haridas S."/>
            <person name="Kuo A."/>
            <person name="Mondo S."/>
            <person name="Pangilinan J."/>
            <person name="Riley R."/>
            <person name="LaButti K."/>
            <person name="Andreopoulos B."/>
            <person name="Lipzen A."/>
            <person name="Chen C."/>
            <person name="Yan M."/>
            <person name="Daum C."/>
            <person name="Ng V."/>
            <person name="Clum A."/>
            <person name="Steindorff A."/>
            <person name="Ohm R.A."/>
            <person name="Martin F."/>
            <person name="Silar P."/>
            <person name="Natvig D.O."/>
            <person name="Lalanne C."/>
            <person name="Gautier V."/>
            <person name="Ament-Velasquez S.L."/>
            <person name="Kruys A."/>
            <person name="Hutchinson M.I."/>
            <person name="Powell A.J."/>
            <person name="Barry K."/>
            <person name="Miller A.N."/>
            <person name="Grigoriev I.V."/>
            <person name="Debuchy R."/>
            <person name="Gladieux P."/>
            <person name="Hiltunen Thoren M."/>
            <person name="Johannesson H."/>
        </authorList>
    </citation>
    <scope>NUCLEOTIDE SEQUENCE</scope>
    <source>
        <strain evidence="1">CBS 560.94</strain>
    </source>
</reference>
<dbReference type="GeneID" id="87865925"/>
<organism evidence="1 2">
    <name type="scientific">Neurospora tetraspora</name>
    <dbReference type="NCBI Taxonomy" id="94610"/>
    <lineage>
        <taxon>Eukaryota</taxon>
        <taxon>Fungi</taxon>
        <taxon>Dikarya</taxon>
        <taxon>Ascomycota</taxon>
        <taxon>Pezizomycotina</taxon>
        <taxon>Sordariomycetes</taxon>
        <taxon>Sordariomycetidae</taxon>
        <taxon>Sordariales</taxon>
        <taxon>Sordariaceae</taxon>
        <taxon>Neurospora</taxon>
    </lineage>
</organism>
<proteinExistence type="predicted"/>
<keyword evidence="2" id="KW-1185">Reference proteome</keyword>
<evidence type="ECO:0000313" key="2">
    <source>
        <dbReference type="Proteomes" id="UP001278500"/>
    </source>
</evidence>
<protein>
    <submittedName>
        <fullName evidence="1">Uncharacterized protein</fullName>
    </submittedName>
</protein>
<dbReference type="EMBL" id="JAUEPP010000003">
    <property type="protein sequence ID" value="KAK3347886.1"/>
    <property type="molecule type" value="Genomic_DNA"/>
</dbReference>
<accession>A0AAE0MSP9</accession>